<sequence length="225" mass="23871">MGFEQIGEQRGNHCVDSTVAGNRLGHRRGACQHGAVDDCVLTDGTVWLSRPAEADVDAIVECCRQPSIAAWTVVPVPYRRADATGFLTDIVAPGWAGRSPVWAVRTAADGPVVGMIGLDAGAPGTAEIGFWLHPAARGRGLMTASARLVCDFGFAPDGLALTRIEWRAFVGNVASAAVVRRVGFRYEGLLRLAGVQRGVHRDSWIGARIRTDPPAPVADWPPLAG</sequence>
<dbReference type="Gene3D" id="3.40.630.30">
    <property type="match status" value="1"/>
</dbReference>
<dbReference type="GO" id="GO:1990189">
    <property type="term" value="F:protein N-terminal-serine acetyltransferase activity"/>
    <property type="evidence" value="ECO:0007669"/>
    <property type="project" value="TreeGrafter"/>
</dbReference>
<name>A0A7X6LTC0_9NOCA</name>
<organism evidence="2 3">
    <name type="scientific">Nocardia veterana</name>
    <dbReference type="NCBI Taxonomy" id="132249"/>
    <lineage>
        <taxon>Bacteria</taxon>
        <taxon>Bacillati</taxon>
        <taxon>Actinomycetota</taxon>
        <taxon>Actinomycetes</taxon>
        <taxon>Mycobacteriales</taxon>
        <taxon>Nocardiaceae</taxon>
        <taxon>Nocardia</taxon>
    </lineage>
</organism>
<dbReference type="InterPro" id="IPR051908">
    <property type="entry name" value="Ribosomal_N-acetyltransferase"/>
</dbReference>
<dbReference type="PANTHER" id="PTHR43441:SF10">
    <property type="entry name" value="ACETYLTRANSFERASE"/>
    <property type="match status" value="1"/>
</dbReference>
<dbReference type="PANTHER" id="PTHR43441">
    <property type="entry name" value="RIBOSOMAL-PROTEIN-SERINE ACETYLTRANSFERASE"/>
    <property type="match status" value="1"/>
</dbReference>
<feature type="domain" description="N-acetyltransferase" evidence="1">
    <location>
        <begin position="58"/>
        <end position="210"/>
    </location>
</feature>
<proteinExistence type="predicted"/>
<reference evidence="2 3" key="1">
    <citation type="submission" date="2020-04" db="EMBL/GenBank/DDBJ databases">
        <title>MicrobeNet Type strains.</title>
        <authorList>
            <person name="Nicholson A.C."/>
        </authorList>
    </citation>
    <scope>NUCLEOTIDE SEQUENCE [LARGE SCALE GENOMIC DNA]</scope>
    <source>
        <strain evidence="2 3">DSM 44445</strain>
    </source>
</reference>
<dbReference type="EMBL" id="JAAXPE010000001">
    <property type="protein sequence ID" value="NKY84120.1"/>
    <property type="molecule type" value="Genomic_DNA"/>
</dbReference>
<dbReference type="PROSITE" id="PS51186">
    <property type="entry name" value="GNAT"/>
    <property type="match status" value="1"/>
</dbReference>
<dbReference type="AlphaFoldDB" id="A0A7X6LTC0"/>
<keyword evidence="3" id="KW-1185">Reference proteome</keyword>
<dbReference type="Proteomes" id="UP000523447">
    <property type="component" value="Unassembled WGS sequence"/>
</dbReference>
<accession>A0A7X6LTC0</accession>
<dbReference type="InterPro" id="IPR016181">
    <property type="entry name" value="Acyl_CoA_acyltransferase"/>
</dbReference>
<evidence type="ECO:0000313" key="3">
    <source>
        <dbReference type="Proteomes" id="UP000523447"/>
    </source>
</evidence>
<evidence type="ECO:0000259" key="1">
    <source>
        <dbReference type="PROSITE" id="PS51186"/>
    </source>
</evidence>
<dbReference type="InterPro" id="IPR000182">
    <property type="entry name" value="GNAT_dom"/>
</dbReference>
<gene>
    <name evidence="2" type="ORF">HGA07_00575</name>
</gene>
<comment type="caution">
    <text evidence="2">The sequence shown here is derived from an EMBL/GenBank/DDBJ whole genome shotgun (WGS) entry which is preliminary data.</text>
</comment>
<dbReference type="GO" id="GO:0005737">
    <property type="term" value="C:cytoplasm"/>
    <property type="evidence" value="ECO:0007669"/>
    <property type="project" value="TreeGrafter"/>
</dbReference>
<keyword evidence="2" id="KW-0808">Transferase</keyword>
<dbReference type="SUPFAM" id="SSF55729">
    <property type="entry name" value="Acyl-CoA N-acyltransferases (Nat)"/>
    <property type="match status" value="1"/>
</dbReference>
<evidence type="ECO:0000313" key="2">
    <source>
        <dbReference type="EMBL" id="NKY84120.1"/>
    </source>
</evidence>
<dbReference type="Pfam" id="PF13302">
    <property type="entry name" value="Acetyltransf_3"/>
    <property type="match status" value="1"/>
</dbReference>
<protein>
    <submittedName>
        <fullName evidence="2">GNAT family N-acetyltransferase</fullName>
    </submittedName>
</protein>
<dbReference type="GO" id="GO:0008999">
    <property type="term" value="F:protein-N-terminal-alanine acetyltransferase activity"/>
    <property type="evidence" value="ECO:0007669"/>
    <property type="project" value="TreeGrafter"/>
</dbReference>